<dbReference type="SMART" id="SM00409">
    <property type="entry name" value="IG"/>
    <property type="match status" value="3"/>
</dbReference>
<feature type="domain" description="Ig-like" evidence="2">
    <location>
        <begin position="101"/>
        <end position="192"/>
    </location>
</feature>
<gene>
    <name evidence="3" type="primary">si:ch211-159i8.4</name>
</gene>
<evidence type="ECO:0000313" key="3">
    <source>
        <dbReference type="Ensembl" id="ENSSFOP00015006347.2"/>
    </source>
</evidence>
<dbReference type="InterPro" id="IPR003598">
    <property type="entry name" value="Ig_sub2"/>
</dbReference>
<name>A0A8C9UYN4_SCLFO</name>
<dbReference type="Ensembl" id="ENSSFOT00015006447.2">
    <property type="protein sequence ID" value="ENSSFOP00015006347.2"/>
    <property type="gene ID" value="ENSSFOG00015004088.2"/>
</dbReference>
<accession>A0A8C9UYN4</accession>
<dbReference type="InterPro" id="IPR050467">
    <property type="entry name" value="LRFN"/>
</dbReference>
<dbReference type="InterPro" id="IPR036179">
    <property type="entry name" value="Ig-like_dom_sf"/>
</dbReference>
<reference evidence="3" key="2">
    <citation type="submission" date="2025-08" db="UniProtKB">
        <authorList>
            <consortium name="Ensembl"/>
        </authorList>
    </citation>
    <scope>IDENTIFICATION</scope>
</reference>
<reference evidence="3 4" key="1">
    <citation type="submission" date="2019-04" db="EMBL/GenBank/DDBJ databases">
        <authorList>
            <consortium name="Wellcome Sanger Institute Data Sharing"/>
        </authorList>
    </citation>
    <scope>NUCLEOTIDE SEQUENCE [LARGE SCALE GENOMIC DNA]</scope>
</reference>
<organism evidence="3 4">
    <name type="scientific">Scleropages formosus</name>
    <name type="common">Asian bonytongue</name>
    <name type="synonym">Osteoglossum formosum</name>
    <dbReference type="NCBI Taxonomy" id="113540"/>
    <lineage>
        <taxon>Eukaryota</taxon>
        <taxon>Metazoa</taxon>
        <taxon>Chordata</taxon>
        <taxon>Craniata</taxon>
        <taxon>Vertebrata</taxon>
        <taxon>Euteleostomi</taxon>
        <taxon>Actinopterygii</taxon>
        <taxon>Neopterygii</taxon>
        <taxon>Teleostei</taxon>
        <taxon>Osteoglossocephala</taxon>
        <taxon>Osteoglossomorpha</taxon>
        <taxon>Osteoglossiformes</taxon>
        <taxon>Osteoglossidae</taxon>
        <taxon>Scleropages</taxon>
    </lineage>
</organism>
<dbReference type="InterPro" id="IPR013783">
    <property type="entry name" value="Ig-like_fold"/>
</dbReference>
<dbReference type="SMART" id="SM00408">
    <property type="entry name" value="IGc2"/>
    <property type="match status" value="3"/>
</dbReference>
<keyword evidence="4" id="KW-1185">Reference proteome</keyword>
<dbReference type="Pfam" id="PF13927">
    <property type="entry name" value="Ig_3"/>
    <property type="match status" value="2"/>
</dbReference>
<protein>
    <submittedName>
        <fullName evidence="3">Si:ch211-159i8.4</fullName>
    </submittedName>
</protein>
<dbReference type="Gene3D" id="2.60.40.10">
    <property type="entry name" value="Immunoglobulins"/>
    <property type="match status" value="3"/>
</dbReference>
<keyword evidence="1" id="KW-0732">Signal</keyword>
<dbReference type="Proteomes" id="UP000694397">
    <property type="component" value="Chromosome 13"/>
</dbReference>
<dbReference type="PROSITE" id="PS50835">
    <property type="entry name" value="IG_LIKE"/>
    <property type="match status" value="2"/>
</dbReference>
<sequence length="335" mass="35950">NTKHGQRFEVLSNDCVAVGKPQAQVSWILPDRTFLRDVWHQNTGLPGLGPPGSAAVQLLSNGTLRIQAANFSSKGNYKCIASNAAGADTLTYNINVAALPPAIEEEASESTVLQTGGNIYLHCTAKGEPPPTLKWSLPKGIQIKPSQVLGGRLFVFPNGTLYMTSTTSSDSGRYECSAVNAVGMAKRVVQLDIVQGAFSPRQHQVKAMYGSTVYLHCPESMKSPRGALWTLPSKILKVGVDDQGKYACVSRNSAGDEIKNVKLEVEAQEPQIGGKGGKTSMKVLAVSYQTKLLHCKAEGMPNPRITWTTPQGISMLAPYHGGRFQVFCQKGTCAS</sequence>
<feature type="domain" description="Ig-like" evidence="2">
    <location>
        <begin position="1"/>
        <end position="95"/>
    </location>
</feature>
<dbReference type="PANTHER" id="PTHR45842:SF4">
    <property type="entry name" value="MATRIX-REMODELING-ASSOCIATED PROTEIN 5"/>
    <property type="match status" value="1"/>
</dbReference>
<reference evidence="3" key="3">
    <citation type="submission" date="2025-09" db="UniProtKB">
        <authorList>
            <consortium name="Ensembl"/>
        </authorList>
    </citation>
    <scope>IDENTIFICATION</scope>
</reference>
<dbReference type="InterPro" id="IPR003599">
    <property type="entry name" value="Ig_sub"/>
</dbReference>
<proteinExistence type="predicted"/>
<dbReference type="GeneTree" id="ENSGT00940000159942"/>
<evidence type="ECO:0000313" key="4">
    <source>
        <dbReference type="Proteomes" id="UP000694397"/>
    </source>
</evidence>
<evidence type="ECO:0000256" key="1">
    <source>
        <dbReference type="ARBA" id="ARBA00022729"/>
    </source>
</evidence>
<dbReference type="InterPro" id="IPR007110">
    <property type="entry name" value="Ig-like_dom"/>
</dbReference>
<dbReference type="SUPFAM" id="SSF48726">
    <property type="entry name" value="Immunoglobulin"/>
    <property type="match status" value="3"/>
</dbReference>
<dbReference type="PANTHER" id="PTHR45842">
    <property type="entry name" value="SYNAPTIC ADHESION-LIKE MOLECULE SALM"/>
    <property type="match status" value="1"/>
</dbReference>
<dbReference type="AlphaFoldDB" id="A0A8C9UYN4"/>
<evidence type="ECO:0000259" key="2">
    <source>
        <dbReference type="PROSITE" id="PS50835"/>
    </source>
</evidence>